<accession>A0A1H6CAS9</accession>
<reference evidence="3 4" key="1">
    <citation type="submission" date="2016-10" db="EMBL/GenBank/DDBJ databases">
        <authorList>
            <person name="de Groot N.N."/>
        </authorList>
    </citation>
    <scope>NUCLEOTIDE SEQUENCE [LARGE SCALE GENOMIC DNA]</scope>
    <source>
        <strain evidence="3 4">DSM 22489</strain>
    </source>
</reference>
<dbReference type="AlphaFoldDB" id="A0A1H6CAS9"/>
<evidence type="ECO:0000313" key="3">
    <source>
        <dbReference type="EMBL" id="SEG69973.1"/>
    </source>
</evidence>
<dbReference type="PANTHER" id="PTHR30203">
    <property type="entry name" value="OUTER MEMBRANE CATION EFFLUX PROTEIN"/>
    <property type="match status" value="1"/>
</dbReference>
<dbReference type="InterPro" id="IPR003423">
    <property type="entry name" value="OMP_efflux"/>
</dbReference>
<proteinExistence type="inferred from homology"/>
<keyword evidence="4" id="KW-1185">Reference proteome</keyword>
<dbReference type="Gene3D" id="1.20.1600.10">
    <property type="entry name" value="Outer membrane efflux proteins (OEP)"/>
    <property type="match status" value="1"/>
</dbReference>
<evidence type="ECO:0000256" key="2">
    <source>
        <dbReference type="SAM" id="Coils"/>
    </source>
</evidence>
<organism evidence="3 4">
    <name type="scientific">Bryocella elongata</name>
    <dbReference type="NCBI Taxonomy" id="863522"/>
    <lineage>
        <taxon>Bacteria</taxon>
        <taxon>Pseudomonadati</taxon>
        <taxon>Acidobacteriota</taxon>
        <taxon>Terriglobia</taxon>
        <taxon>Terriglobales</taxon>
        <taxon>Acidobacteriaceae</taxon>
        <taxon>Bryocella</taxon>
    </lineage>
</organism>
<keyword evidence="2" id="KW-0175">Coiled coil</keyword>
<dbReference type="OrthoDB" id="9772909at2"/>
<gene>
    <name evidence="3" type="ORF">SAMN05421819_4397</name>
</gene>
<feature type="coiled-coil region" evidence="2">
    <location>
        <begin position="128"/>
        <end position="179"/>
    </location>
</feature>
<protein>
    <submittedName>
        <fullName evidence="3">Outer membrane protein, cobalt-zinc-cadmium efflux system</fullName>
    </submittedName>
</protein>
<dbReference type="InterPro" id="IPR010131">
    <property type="entry name" value="MdtP/NodT-like"/>
</dbReference>
<dbReference type="SUPFAM" id="SSF56954">
    <property type="entry name" value="Outer membrane efflux proteins (OEP)"/>
    <property type="match status" value="1"/>
</dbReference>
<name>A0A1H6CAS9_9BACT</name>
<dbReference type="EMBL" id="FNVA01000009">
    <property type="protein sequence ID" value="SEG69973.1"/>
    <property type="molecule type" value="Genomic_DNA"/>
</dbReference>
<dbReference type="GO" id="GO:0015562">
    <property type="term" value="F:efflux transmembrane transporter activity"/>
    <property type="evidence" value="ECO:0007669"/>
    <property type="project" value="InterPro"/>
</dbReference>
<dbReference type="Pfam" id="PF02321">
    <property type="entry name" value="OEP"/>
    <property type="match status" value="2"/>
</dbReference>
<evidence type="ECO:0000256" key="1">
    <source>
        <dbReference type="ARBA" id="ARBA00007613"/>
    </source>
</evidence>
<evidence type="ECO:0000313" key="4">
    <source>
        <dbReference type="Proteomes" id="UP000236728"/>
    </source>
</evidence>
<comment type="similarity">
    <text evidence="1">Belongs to the outer membrane factor (OMF) (TC 1.B.17) family.</text>
</comment>
<sequence length="397" mass="43530">MRPTLQPLTLDVAIVMAERNSPRIKQSQALVQQYEAGIQTARAYSNPSLEIYEGHQYARPISTPAVPGLLQHYAGYQPIEIPSERRARLHGAQQLAASARFAEQGTALAVTARVSHAFYDALRRREEIQQARENLVLVEDLRRRVEVEVNVGEKGRLELTRAEAELARAHFDVRSAELEYATAIAALRVAIAAPPDALLDPEGALEARIDLPPAGQLRADVLRTHPAVAQSQAEIDAAKSSLERERAARIPQPTVFAEFENQPDLRYWRAGVTVPLPLFDRRRGQIEAAKAAVTRADAGLDQSRLELLGALERAAEQYQLADQQVAALESGSLHAAQSAVEAAKAAYRFGERGIVEVLDAQRVLQSVRGDLVDAQFARQSALVDLEELGALPPKARP</sequence>
<dbReference type="Proteomes" id="UP000236728">
    <property type="component" value="Unassembled WGS sequence"/>
</dbReference>
<dbReference type="PANTHER" id="PTHR30203:SF24">
    <property type="entry name" value="BLR4935 PROTEIN"/>
    <property type="match status" value="1"/>
</dbReference>